<keyword evidence="3 7" id="KW-0547">Nucleotide-binding</keyword>
<organism evidence="11">
    <name type="scientific">Salpingoeca rosetta (strain ATCC 50818 / BSB-021)</name>
    <dbReference type="NCBI Taxonomy" id="946362"/>
    <lineage>
        <taxon>Eukaryota</taxon>
        <taxon>Choanoflagellata</taxon>
        <taxon>Craspedida</taxon>
        <taxon>Salpingoecidae</taxon>
        <taxon>Salpingoeca</taxon>
    </lineage>
</organism>
<gene>
    <name evidence="10" type="ORF">PTSG_03175</name>
</gene>
<evidence type="ECO:0000256" key="3">
    <source>
        <dbReference type="ARBA" id="ARBA00022741"/>
    </source>
</evidence>
<comment type="similarity">
    <text evidence="1 7">Belongs to the ClpA/ClpB family.</text>
</comment>
<dbReference type="eggNOG" id="KOG1051">
    <property type="taxonomic scope" value="Eukaryota"/>
</dbReference>
<dbReference type="Pfam" id="PF10431">
    <property type="entry name" value="ClpB_D2-small"/>
    <property type="match status" value="1"/>
</dbReference>
<dbReference type="InterPro" id="IPR001270">
    <property type="entry name" value="ClpA/B"/>
</dbReference>
<dbReference type="Pfam" id="PF07724">
    <property type="entry name" value="AAA_2"/>
    <property type="match status" value="1"/>
</dbReference>
<dbReference type="RefSeq" id="XP_004995761.1">
    <property type="nucleotide sequence ID" value="XM_004995704.1"/>
</dbReference>
<dbReference type="SUPFAM" id="SSF81923">
    <property type="entry name" value="Double Clp-N motif"/>
    <property type="match status" value="1"/>
</dbReference>
<dbReference type="Gene3D" id="3.40.50.300">
    <property type="entry name" value="P-loop containing nucleotide triphosphate hydrolases"/>
    <property type="match status" value="3"/>
</dbReference>
<dbReference type="FunFam" id="3.40.50.300:FF:000025">
    <property type="entry name" value="ATP-dependent Clp protease subunit"/>
    <property type="match status" value="1"/>
</dbReference>
<feature type="domain" description="Clp R" evidence="9">
    <location>
        <begin position="5"/>
        <end position="147"/>
    </location>
</feature>
<dbReference type="InterPro" id="IPR019489">
    <property type="entry name" value="Clp_ATPase_C"/>
</dbReference>
<dbReference type="FunFam" id="3.40.50.300:FF:000120">
    <property type="entry name" value="ATP-dependent chaperone ClpB"/>
    <property type="match status" value="1"/>
</dbReference>
<dbReference type="FunFam" id="3.40.50.300:FF:000010">
    <property type="entry name" value="Chaperone clpB 1, putative"/>
    <property type="match status" value="1"/>
</dbReference>
<evidence type="ECO:0000256" key="2">
    <source>
        <dbReference type="ARBA" id="ARBA00022737"/>
    </source>
</evidence>
<protein>
    <submittedName>
        <fullName evidence="10">Heat shock protein</fullName>
    </submittedName>
</protein>
<dbReference type="Gene3D" id="1.10.8.60">
    <property type="match status" value="1"/>
</dbReference>
<evidence type="ECO:0000256" key="7">
    <source>
        <dbReference type="RuleBase" id="RU004432"/>
    </source>
</evidence>
<sequence length="892" mass="99954">MALNPNEWTEKVQEMYLEAKNVAINNKNAYMDPIHFAVALFEDEGGLPQRVVQKSGASLDAVEGAMRSLLKAIPQQDPAPVDVSTSHKALRFLQNAQKKQKKNDEAHLAIDHLLLALVQEKDILQALAGCGLAKDRFEEIVKKIKGTTRANTKTAESTYDALGKYGVDLVQRAADGKLDPVIGRDEEIRRVIQILARRTKNNPVLVGPPGTGKTAIVEGLAQRILNGDVPETLKARLVSLDMGALIAGAKYRGEFEERLKSVLDEVKQAEGSIILFVDEIHTVLGAGKTEGSMDAANLLKPMLARGELRMIGATTLDEYRKHVEKDAAFERRFQMVHVSEPSVPDTVSILRGLKERYEAHHGVRIQDAALVTAAQLADRYITQRFLPDKAIDLVDEACAKTRVQLDSRPEEIDALERRKLQLEVEATALGKEKDKMSKQRLKEVKKQLADIEEQLGPLKMKFEMERGRVDEMRELQEKLDNLRNKVQRAERAGDLSTAADLKYYAIPDCEKRLKQLIEEQEKRQQEQQSMDVSDEDKPMLSEEVGPDQVTEIVARWTGIPVNKLSQSQRERLLTLEEKIEQRVVGQTAAVKAVCEAVLRSRAGLSRPNQPVGSFLFLGPTGVGKTELAKALAMELFDDDKHIVRVDMSEYMESHSVARLIGSPPGYVGYEEGGQLTEAVRRRPYNLILLDEVEKAHKDVLNVLLQLLDDGILTDGMGRTVDFTNTVVVLTSNIGAPILLSGKVDPETGDLDENTRTQVMHEVQSYFRPEFLNRLDDVIMFKPLQKHALRTICRNMVEQINERLADRDITLDCTDAACDVILLNSFHPQYGARPVRRYIEKQVVTAMSKKMLSNQVPNGSRVTIDGDKQRQELTYSVQAAKRPRMMMDSTSEE</sequence>
<dbReference type="InterPro" id="IPR004176">
    <property type="entry name" value="Clp_R_N"/>
</dbReference>
<keyword evidence="4 7" id="KW-0067">ATP-binding</keyword>
<dbReference type="Pfam" id="PF02861">
    <property type="entry name" value="Clp_N"/>
    <property type="match status" value="1"/>
</dbReference>
<keyword evidence="10" id="KW-0346">Stress response</keyword>
<dbReference type="GeneID" id="16076348"/>
<dbReference type="InterPro" id="IPR050130">
    <property type="entry name" value="ClpA_ClpB"/>
</dbReference>
<dbReference type="InterPro" id="IPR036628">
    <property type="entry name" value="Clp_N_dom_sf"/>
</dbReference>
<dbReference type="SUPFAM" id="SSF52540">
    <property type="entry name" value="P-loop containing nucleoside triphosphate hydrolases"/>
    <property type="match status" value="2"/>
</dbReference>
<dbReference type="InterPro" id="IPR041546">
    <property type="entry name" value="ClpA/ClpB_AAA_lid"/>
</dbReference>
<dbReference type="CDD" id="cd19499">
    <property type="entry name" value="RecA-like_ClpB_Hsp104-like"/>
    <property type="match status" value="1"/>
</dbReference>
<evidence type="ECO:0000256" key="6">
    <source>
        <dbReference type="PROSITE-ProRule" id="PRU01251"/>
    </source>
</evidence>
<evidence type="ECO:0000256" key="8">
    <source>
        <dbReference type="SAM" id="MobiDB-lite"/>
    </source>
</evidence>
<evidence type="ECO:0000256" key="5">
    <source>
        <dbReference type="ARBA" id="ARBA00023186"/>
    </source>
</evidence>
<evidence type="ECO:0000313" key="11">
    <source>
        <dbReference type="Proteomes" id="UP000007799"/>
    </source>
</evidence>
<dbReference type="Proteomes" id="UP000007799">
    <property type="component" value="Unassembled WGS sequence"/>
</dbReference>
<dbReference type="InParanoid" id="F2U4F9"/>
<dbReference type="STRING" id="946362.F2U4F9"/>
<dbReference type="GO" id="GO:0005524">
    <property type="term" value="F:ATP binding"/>
    <property type="evidence" value="ECO:0007669"/>
    <property type="project" value="UniProtKB-KW"/>
</dbReference>
<dbReference type="EMBL" id="GL832961">
    <property type="protein sequence ID" value="EGD82525.1"/>
    <property type="molecule type" value="Genomic_DNA"/>
</dbReference>
<dbReference type="OMA" id="ERMKAVM"/>
<dbReference type="Pfam" id="PF00004">
    <property type="entry name" value="AAA"/>
    <property type="match status" value="1"/>
</dbReference>
<dbReference type="InterPro" id="IPR028299">
    <property type="entry name" value="ClpA/B_CS2"/>
</dbReference>
<dbReference type="GO" id="GO:0016887">
    <property type="term" value="F:ATP hydrolysis activity"/>
    <property type="evidence" value="ECO:0007669"/>
    <property type="project" value="InterPro"/>
</dbReference>
<dbReference type="InterPro" id="IPR027417">
    <property type="entry name" value="P-loop_NTPase"/>
</dbReference>
<dbReference type="InterPro" id="IPR003959">
    <property type="entry name" value="ATPase_AAA_core"/>
</dbReference>
<dbReference type="OrthoDB" id="47330at2759"/>
<evidence type="ECO:0000259" key="9">
    <source>
        <dbReference type="PROSITE" id="PS51903"/>
    </source>
</evidence>
<dbReference type="CDD" id="cd00009">
    <property type="entry name" value="AAA"/>
    <property type="match status" value="1"/>
</dbReference>
<dbReference type="PRINTS" id="PR00300">
    <property type="entry name" value="CLPPROTEASEA"/>
</dbReference>
<dbReference type="Pfam" id="PF17871">
    <property type="entry name" value="AAA_lid_9"/>
    <property type="match status" value="1"/>
</dbReference>
<dbReference type="PANTHER" id="PTHR11638:SF18">
    <property type="entry name" value="HEAT SHOCK PROTEIN 104"/>
    <property type="match status" value="1"/>
</dbReference>
<evidence type="ECO:0000256" key="4">
    <source>
        <dbReference type="ARBA" id="ARBA00022840"/>
    </source>
</evidence>
<dbReference type="SMART" id="SM00382">
    <property type="entry name" value="AAA"/>
    <property type="match status" value="2"/>
</dbReference>
<dbReference type="SMART" id="SM01086">
    <property type="entry name" value="ClpB_D2-small"/>
    <property type="match status" value="1"/>
</dbReference>
<keyword evidence="5 7" id="KW-0143">Chaperone</keyword>
<dbReference type="PROSITE" id="PS00870">
    <property type="entry name" value="CLPAB_1"/>
    <property type="match status" value="1"/>
</dbReference>
<feature type="region of interest" description="Disordered" evidence="8">
    <location>
        <begin position="519"/>
        <end position="543"/>
    </location>
</feature>
<dbReference type="InterPro" id="IPR003593">
    <property type="entry name" value="AAA+_ATPase"/>
</dbReference>
<evidence type="ECO:0000313" key="10">
    <source>
        <dbReference type="EMBL" id="EGD82525.1"/>
    </source>
</evidence>
<dbReference type="InterPro" id="IPR018368">
    <property type="entry name" value="ClpA/B_CS1"/>
</dbReference>
<evidence type="ECO:0000256" key="1">
    <source>
        <dbReference type="ARBA" id="ARBA00008675"/>
    </source>
</evidence>
<accession>F2U4F9</accession>
<dbReference type="PANTHER" id="PTHR11638">
    <property type="entry name" value="ATP-DEPENDENT CLP PROTEASE"/>
    <property type="match status" value="1"/>
</dbReference>
<keyword evidence="11" id="KW-1185">Reference proteome</keyword>
<dbReference type="PROSITE" id="PS51903">
    <property type="entry name" value="CLP_R"/>
    <property type="match status" value="1"/>
</dbReference>
<proteinExistence type="inferred from homology"/>
<dbReference type="PROSITE" id="PS00871">
    <property type="entry name" value="CLPAB_2"/>
    <property type="match status" value="1"/>
</dbReference>
<reference evidence="10" key="1">
    <citation type="submission" date="2009-08" db="EMBL/GenBank/DDBJ databases">
        <title>Annotation of Salpingoeca rosetta.</title>
        <authorList>
            <consortium name="The Broad Institute Genome Sequencing Platform"/>
            <person name="Russ C."/>
            <person name="Cuomo C."/>
            <person name="Burger G."/>
            <person name="Gray M.W."/>
            <person name="Holland P.W.H."/>
            <person name="King N."/>
            <person name="Lang F.B.F."/>
            <person name="Roger A.J."/>
            <person name="Ruiz-Trillo I."/>
            <person name="Young S.K."/>
            <person name="Zeng Q."/>
            <person name="Gargeya S."/>
            <person name="Alvarado L."/>
            <person name="Berlin A."/>
            <person name="Chapman S.B."/>
            <person name="Chen Z."/>
            <person name="Freedman E."/>
            <person name="Gellesch M."/>
            <person name="Goldberg J."/>
            <person name="Griggs A."/>
            <person name="Gujja S."/>
            <person name="Heilman E."/>
            <person name="Heiman D."/>
            <person name="Howarth C."/>
            <person name="Mehta T."/>
            <person name="Neiman D."/>
            <person name="Pearson M."/>
            <person name="Roberts A."/>
            <person name="Saif S."/>
            <person name="Shea T."/>
            <person name="Shenoy N."/>
            <person name="Sisk P."/>
            <person name="Stolte C."/>
            <person name="Sykes S."/>
            <person name="White J."/>
            <person name="Yandava C."/>
            <person name="Haas B."/>
            <person name="Nusbaum C."/>
            <person name="Birren B."/>
        </authorList>
    </citation>
    <scope>NUCLEOTIDE SEQUENCE [LARGE SCALE GENOMIC DNA]</scope>
    <source>
        <strain evidence="10">ATCC 50818</strain>
    </source>
</reference>
<dbReference type="AlphaFoldDB" id="F2U4F9"/>
<dbReference type="GO" id="GO:0034605">
    <property type="term" value="P:cellular response to heat"/>
    <property type="evidence" value="ECO:0007669"/>
    <property type="project" value="TreeGrafter"/>
</dbReference>
<keyword evidence="2 6" id="KW-0677">Repeat</keyword>
<name>F2U4F9_SALR5</name>
<dbReference type="KEGG" id="sre:PTSG_03175"/>
<dbReference type="GO" id="GO:0005737">
    <property type="term" value="C:cytoplasm"/>
    <property type="evidence" value="ECO:0007669"/>
    <property type="project" value="TreeGrafter"/>
</dbReference>
<dbReference type="Gene3D" id="1.10.1780.10">
    <property type="entry name" value="Clp, N-terminal domain"/>
    <property type="match status" value="1"/>
</dbReference>